<dbReference type="Gene3D" id="1.20.120.1380">
    <property type="entry name" value="Flagellar FlhF biosynthesis protein, N domain"/>
    <property type="match status" value="1"/>
</dbReference>
<comment type="similarity">
    <text evidence="2">Belongs to the GTP-binding SRP family.</text>
</comment>
<evidence type="ECO:0000256" key="10">
    <source>
        <dbReference type="ARBA" id="ARBA00023136"/>
    </source>
</evidence>
<keyword evidence="16" id="KW-0282">Flagellum</keyword>
<keyword evidence="17" id="KW-1185">Reference proteome</keyword>
<dbReference type="EMBL" id="CP067089">
    <property type="protein sequence ID" value="QQO08242.1"/>
    <property type="molecule type" value="Genomic_DNA"/>
</dbReference>
<organism evidence="16 17">
    <name type="scientific">Breznakiella homolactica</name>
    <dbReference type="NCBI Taxonomy" id="2798577"/>
    <lineage>
        <taxon>Bacteria</taxon>
        <taxon>Pseudomonadati</taxon>
        <taxon>Spirochaetota</taxon>
        <taxon>Spirochaetia</taxon>
        <taxon>Spirochaetales</taxon>
        <taxon>Breznakiellaceae</taxon>
        <taxon>Breznakiella</taxon>
    </lineage>
</organism>
<dbReference type="InterPro" id="IPR003593">
    <property type="entry name" value="AAA+_ATPase"/>
</dbReference>
<dbReference type="Pfam" id="PF00448">
    <property type="entry name" value="SRP54"/>
    <property type="match status" value="1"/>
</dbReference>
<keyword evidence="11" id="KW-1006">Bacterial flagellum protein export</keyword>
<dbReference type="GO" id="GO:0005525">
    <property type="term" value="F:GTP binding"/>
    <property type="evidence" value="ECO:0007669"/>
    <property type="project" value="UniProtKB-UniRule"/>
</dbReference>
<dbReference type="GO" id="GO:0044781">
    <property type="term" value="P:bacterial-type flagellum organization"/>
    <property type="evidence" value="ECO:0007669"/>
    <property type="project" value="UniProtKB-UniRule"/>
</dbReference>
<evidence type="ECO:0000259" key="15">
    <source>
        <dbReference type="SMART" id="SM00962"/>
    </source>
</evidence>
<dbReference type="GO" id="GO:0015031">
    <property type="term" value="P:protein transport"/>
    <property type="evidence" value="ECO:0007669"/>
    <property type="project" value="UniProtKB-KW"/>
</dbReference>
<dbReference type="RefSeq" id="WP_215625548.1">
    <property type="nucleotide sequence ID" value="NZ_CP067089.2"/>
</dbReference>
<evidence type="ECO:0000256" key="8">
    <source>
        <dbReference type="ARBA" id="ARBA00022927"/>
    </source>
</evidence>
<dbReference type="AlphaFoldDB" id="A0A7T7XL68"/>
<dbReference type="FunFam" id="3.40.50.300:FF:000695">
    <property type="entry name" value="Flagellar biosynthesis regulator FlhF"/>
    <property type="match status" value="1"/>
</dbReference>
<dbReference type="NCBIfam" id="TIGR03499">
    <property type="entry name" value="FlhF"/>
    <property type="match status" value="1"/>
</dbReference>
<dbReference type="PANTHER" id="PTHR43134">
    <property type="entry name" value="SIGNAL RECOGNITION PARTICLE RECEPTOR SUBUNIT ALPHA"/>
    <property type="match status" value="1"/>
</dbReference>
<evidence type="ECO:0000256" key="12">
    <source>
        <dbReference type="ARBA" id="ARBA00025337"/>
    </source>
</evidence>
<keyword evidence="9" id="KW-0342">GTP-binding</keyword>
<dbReference type="CDD" id="cd17873">
    <property type="entry name" value="FlhF"/>
    <property type="match status" value="1"/>
</dbReference>
<evidence type="ECO:0000256" key="7">
    <source>
        <dbReference type="ARBA" id="ARBA00022795"/>
    </source>
</evidence>
<evidence type="ECO:0000256" key="5">
    <source>
        <dbReference type="ARBA" id="ARBA00022475"/>
    </source>
</evidence>
<protein>
    <recommendedName>
        <fullName evidence="3 13">Flagellar biosynthesis protein FlhF</fullName>
    </recommendedName>
</protein>
<proteinExistence type="inferred from homology"/>
<dbReference type="KEGG" id="bhc:JFL75_15060"/>
<feature type="domain" description="SRP54-type proteins GTP-binding" evidence="15">
    <location>
        <begin position="188"/>
        <end position="385"/>
    </location>
</feature>
<keyword evidence="5" id="KW-1003">Cell membrane</keyword>
<sequence length="408" mass="45828">MEIIKEQGESYEDCLRKMREKYEKYGKKVKVMTQEKIRIGGFLGMFTREGVEVTGILSNAYPKYGFETETTVKKPLDFEEEKQKILAQSKSDPTLQLVLSEVRDLKERMESVSHTANSGEDHQTISRIAEILALNDFTPSYTREILDRIKKEFSLDALDDYDLVQSTVVEWIGESITIYAEDTFHTRPRILVLVGPTGVGKTTTIAKLAAIYGIGSTGAHPLSVRMITIDNYRIAAKQQIETYGNIMGIPVSCVENYDDLRKTIALYSNDVDLILIDTIGKSPRDTIKLAEMKQLLSVCGSSAEVHLAVAASTKSSDIKEVLQQFEPFGYRSVIVTKLDETIRVGNVVSALSDKGKSVSYITDGQRVPMDIQRASIVKFLVNLEGFRINRQSIESRFPGGELEKINWR</sequence>
<dbReference type="GO" id="GO:0006614">
    <property type="term" value="P:SRP-dependent cotranslational protein targeting to membrane"/>
    <property type="evidence" value="ECO:0007669"/>
    <property type="project" value="UniProtKB-UniRule"/>
</dbReference>
<evidence type="ECO:0000256" key="1">
    <source>
        <dbReference type="ARBA" id="ARBA00004413"/>
    </source>
</evidence>
<evidence type="ECO:0000256" key="6">
    <source>
        <dbReference type="ARBA" id="ARBA00022741"/>
    </source>
</evidence>
<keyword evidence="8" id="KW-0653">Protein transport</keyword>
<accession>A0A7T7XL68</accession>
<evidence type="ECO:0000256" key="4">
    <source>
        <dbReference type="ARBA" id="ARBA00022448"/>
    </source>
</evidence>
<evidence type="ECO:0000256" key="13">
    <source>
        <dbReference type="NCBIfam" id="TIGR03499"/>
    </source>
</evidence>
<evidence type="ECO:0000259" key="14">
    <source>
        <dbReference type="SMART" id="SM00382"/>
    </source>
</evidence>
<feature type="domain" description="AAA+ ATPase" evidence="14">
    <location>
        <begin position="187"/>
        <end position="338"/>
    </location>
</feature>
<keyword evidence="16" id="KW-0969">Cilium</keyword>
<keyword evidence="7" id="KW-1005">Bacterial flagellum biogenesis</keyword>
<comment type="subcellular location">
    <subcellularLocation>
        <location evidence="1">Cell membrane</location>
        <topology evidence="1">Peripheral membrane protein</topology>
        <orientation evidence="1">Cytoplasmic side</orientation>
    </subcellularLocation>
</comment>
<dbReference type="InterPro" id="IPR000897">
    <property type="entry name" value="SRP54_GTPase_dom"/>
</dbReference>
<keyword evidence="4" id="KW-0813">Transport</keyword>
<comment type="function">
    <text evidence="12">Necessary for flagellar biosynthesis. May be involved in translocation of the flagellum.</text>
</comment>
<dbReference type="InterPro" id="IPR020006">
    <property type="entry name" value="FlhF"/>
</dbReference>
<evidence type="ECO:0000256" key="2">
    <source>
        <dbReference type="ARBA" id="ARBA00008531"/>
    </source>
</evidence>
<dbReference type="Proteomes" id="UP000595917">
    <property type="component" value="Chromosome"/>
</dbReference>
<dbReference type="GO" id="GO:0005047">
    <property type="term" value="F:signal recognition particle binding"/>
    <property type="evidence" value="ECO:0007669"/>
    <property type="project" value="TreeGrafter"/>
</dbReference>
<dbReference type="Gene3D" id="3.40.50.300">
    <property type="entry name" value="P-loop containing nucleotide triphosphate hydrolases"/>
    <property type="match status" value="1"/>
</dbReference>
<name>A0A7T7XL68_9SPIR</name>
<evidence type="ECO:0000313" key="16">
    <source>
        <dbReference type="EMBL" id="QQO08242.1"/>
    </source>
</evidence>
<dbReference type="InterPro" id="IPR047040">
    <property type="entry name" value="FlhF__GTPase_dom"/>
</dbReference>
<evidence type="ECO:0000256" key="9">
    <source>
        <dbReference type="ARBA" id="ARBA00023134"/>
    </source>
</evidence>
<dbReference type="SMART" id="SM00382">
    <property type="entry name" value="AAA"/>
    <property type="match status" value="1"/>
</dbReference>
<keyword evidence="10" id="KW-0472">Membrane</keyword>
<keyword evidence="16" id="KW-0966">Cell projection</keyword>
<dbReference type="InterPro" id="IPR027417">
    <property type="entry name" value="P-loop_NTPase"/>
</dbReference>
<evidence type="ECO:0000256" key="3">
    <source>
        <dbReference type="ARBA" id="ARBA00014919"/>
    </source>
</evidence>
<dbReference type="SMART" id="SM00962">
    <property type="entry name" value="SRP54"/>
    <property type="match status" value="1"/>
</dbReference>
<keyword evidence="6" id="KW-0547">Nucleotide-binding</keyword>
<dbReference type="GO" id="GO:0003924">
    <property type="term" value="F:GTPase activity"/>
    <property type="evidence" value="ECO:0007669"/>
    <property type="project" value="UniProtKB-UniRule"/>
</dbReference>
<dbReference type="PANTHER" id="PTHR43134:SF3">
    <property type="entry name" value="FLAGELLAR BIOSYNTHESIS PROTEIN FLHF"/>
    <property type="match status" value="1"/>
</dbReference>
<gene>
    <name evidence="16" type="primary">flhF</name>
    <name evidence="16" type="ORF">JFL75_15060</name>
</gene>
<dbReference type="SUPFAM" id="SSF52540">
    <property type="entry name" value="P-loop containing nucleoside triphosphate hydrolases"/>
    <property type="match status" value="1"/>
</dbReference>
<evidence type="ECO:0000313" key="17">
    <source>
        <dbReference type="Proteomes" id="UP000595917"/>
    </source>
</evidence>
<evidence type="ECO:0000256" key="11">
    <source>
        <dbReference type="ARBA" id="ARBA00023225"/>
    </source>
</evidence>
<reference evidence="16" key="1">
    <citation type="submission" date="2021-01" db="EMBL/GenBank/DDBJ databases">
        <title>Description of Breznakiella homolactica.</title>
        <authorList>
            <person name="Song Y."/>
            <person name="Brune A."/>
        </authorList>
    </citation>
    <scope>NUCLEOTIDE SEQUENCE</scope>
    <source>
        <strain evidence="16">RmG30</strain>
    </source>
</reference>
<dbReference type="GO" id="GO:0005886">
    <property type="term" value="C:plasma membrane"/>
    <property type="evidence" value="ECO:0007669"/>
    <property type="project" value="UniProtKB-SubCell"/>
</dbReference>